<sequence length="309" mass="36053">AIVTRVSEFREGHYFGMIGDILGTRIGDIVFLYERQVGFHGIYKIISEPFFDPTSISCVNETWPIRVKIDCLNYFPRPVPEDYLFSTKVYESKFWGWFYRKIQGARGINTINPEAAETLIELLVKINGNAINKPHWIKPYPSKNMTKITLPLDRDGKVYLEDILRAWLIANIDNPNRKDLRGIFGPREDMEWFANNVPYHVTRKNIDILCYHKNMKYTGFPLRYQFSVVELKRDEAKPKDVSQVINYSKWVAGRLANSEIEAVQPILIAYEFSKETIKKAKLSDFSDRGIKFFQYKVGNNNVLFNEVKI</sequence>
<name>A0A2M7GZF5_9BACT</name>
<reference evidence="2" key="1">
    <citation type="submission" date="2017-09" db="EMBL/GenBank/DDBJ databases">
        <title>Depth-based differentiation of microbial function through sediment-hosted aquifers and enrichment of novel symbionts in the deep terrestrial subsurface.</title>
        <authorList>
            <person name="Probst A.J."/>
            <person name="Ladd B."/>
            <person name="Jarett J.K."/>
            <person name="Geller-Mcgrath D.E."/>
            <person name="Sieber C.M.K."/>
            <person name="Emerson J.B."/>
            <person name="Anantharaman K."/>
            <person name="Thomas B.C."/>
            <person name="Malmstrom R."/>
            <person name="Stieglmeier M."/>
            <person name="Klingl A."/>
            <person name="Woyke T."/>
            <person name="Ryan C.M."/>
            <person name="Banfield J.F."/>
        </authorList>
    </citation>
    <scope>NUCLEOTIDE SEQUENCE [LARGE SCALE GENOMIC DNA]</scope>
</reference>
<dbReference type="GO" id="GO:0003676">
    <property type="term" value="F:nucleic acid binding"/>
    <property type="evidence" value="ECO:0007669"/>
    <property type="project" value="InterPro"/>
</dbReference>
<dbReference type="InterPro" id="IPR011856">
    <property type="entry name" value="tRNA_endonuc-like_dom_sf"/>
</dbReference>
<comment type="caution">
    <text evidence="1">The sequence shown here is derived from an EMBL/GenBank/DDBJ whole genome shotgun (WGS) entry which is preliminary data.</text>
</comment>
<evidence type="ECO:0000313" key="1">
    <source>
        <dbReference type="EMBL" id="PIW33870.1"/>
    </source>
</evidence>
<organism evidence="1 2">
    <name type="scientific">bacterium (Candidatus Ratteibacteria) CG15_BIG_FIL_POST_REV_8_21_14_020_41_12</name>
    <dbReference type="NCBI Taxonomy" id="2014291"/>
    <lineage>
        <taxon>Bacteria</taxon>
        <taxon>Candidatus Ratteibacteria</taxon>
    </lineage>
</organism>
<feature type="non-terminal residue" evidence="1">
    <location>
        <position position="1"/>
    </location>
</feature>
<protein>
    <submittedName>
        <fullName evidence="1">Uncharacterized protein</fullName>
    </submittedName>
</protein>
<dbReference type="Proteomes" id="UP000230025">
    <property type="component" value="Unassembled WGS sequence"/>
</dbReference>
<dbReference type="EMBL" id="PFFY01000104">
    <property type="protein sequence ID" value="PIW33870.1"/>
    <property type="molecule type" value="Genomic_DNA"/>
</dbReference>
<gene>
    <name evidence="1" type="ORF">COW28_02255</name>
</gene>
<dbReference type="Gene3D" id="3.10.590.10">
    <property type="entry name" value="ph1033 like domains"/>
    <property type="match status" value="1"/>
</dbReference>
<dbReference type="Gene3D" id="3.40.1350.10">
    <property type="match status" value="1"/>
</dbReference>
<dbReference type="SUPFAM" id="SSF88697">
    <property type="entry name" value="PUA domain-like"/>
    <property type="match status" value="1"/>
</dbReference>
<evidence type="ECO:0000313" key="2">
    <source>
        <dbReference type="Proteomes" id="UP000230025"/>
    </source>
</evidence>
<accession>A0A2M7GZF5</accession>
<dbReference type="InterPro" id="IPR015947">
    <property type="entry name" value="PUA-like_sf"/>
</dbReference>
<dbReference type="AlphaFoldDB" id="A0A2M7GZF5"/>
<proteinExistence type="predicted"/>